<reference evidence="1" key="1">
    <citation type="submission" date="2022-12" db="EMBL/GenBank/DDBJ databases">
        <title>Bacterial isolates from different developmental stages of Nematostella vectensis.</title>
        <authorList>
            <person name="Fraune S."/>
        </authorList>
    </citation>
    <scope>NUCLEOTIDE SEQUENCE</scope>
    <source>
        <strain evidence="1">G21630-S1</strain>
    </source>
</reference>
<keyword evidence="2" id="KW-1185">Reference proteome</keyword>
<evidence type="ECO:0000313" key="1">
    <source>
        <dbReference type="EMBL" id="MCZ4280961.1"/>
    </source>
</evidence>
<dbReference type="InterPro" id="IPR029033">
    <property type="entry name" value="His_PPase_superfam"/>
</dbReference>
<name>A0ABT4LIM8_9PROT</name>
<dbReference type="Gene3D" id="3.40.50.1240">
    <property type="entry name" value="Phosphoglycerate mutase-like"/>
    <property type="match status" value="1"/>
</dbReference>
<dbReference type="Pfam" id="PF00300">
    <property type="entry name" value="His_Phos_1"/>
    <property type="match status" value="1"/>
</dbReference>
<dbReference type="Proteomes" id="UP001069802">
    <property type="component" value="Unassembled WGS sequence"/>
</dbReference>
<dbReference type="InterPro" id="IPR050275">
    <property type="entry name" value="PGM_Phosphatase"/>
</dbReference>
<dbReference type="EMBL" id="JAPWGY010000003">
    <property type="protein sequence ID" value="MCZ4280961.1"/>
    <property type="molecule type" value="Genomic_DNA"/>
</dbReference>
<dbReference type="PANTHER" id="PTHR48100:SF1">
    <property type="entry name" value="HISTIDINE PHOSPHATASE FAMILY PROTEIN-RELATED"/>
    <property type="match status" value="1"/>
</dbReference>
<gene>
    <name evidence="1" type="ORF">O4H49_09250</name>
</gene>
<evidence type="ECO:0000313" key="2">
    <source>
        <dbReference type="Proteomes" id="UP001069802"/>
    </source>
</evidence>
<sequence>MSRTRWWWIRHAPVTENNGTIYGDADLNCDCSNLEAFTALAHRLPEQAIWVTTPLLRTRQTAEALFKQKAFLPEPSYYEVREFQEQSFGEWQGMTHKELGEKRNKAWHRFWLAPASEAPPGGESFLDLLLRTDKAIDRLNHDHQGQDIVVIAHGGTIRAAVAKALDLSPEKALGLAIDNLSLTQLDYYTAENDPFTDQSSWGVGCLNAAPLAFNFNQTS</sequence>
<dbReference type="PANTHER" id="PTHR48100">
    <property type="entry name" value="BROAD-SPECIFICITY PHOSPHATASE YOR283W-RELATED"/>
    <property type="match status" value="1"/>
</dbReference>
<dbReference type="InterPro" id="IPR013078">
    <property type="entry name" value="His_Pase_superF_clade-1"/>
</dbReference>
<comment type="caution">
    <text evidence="1">The sequence shown here is derived from an EMBL/GenBank/DDBJ whole genome shotgun (WGS) entry which is preliminary data.</text>
</comment>
<protein>
    <submittedName>
        <fullName evidence="1">Histidine phosphatase family protein</fullName>
    </submittedName>
</protein>
<dbReference type="RefSeq" id="WP_269423147.1">
    <property type="nucleotide sequence ID" value="NZ_JAPWGY010000003.1"/>
</dbReference>
<dbReference type="SUPFAM" id="SSF53254">
    <property type="entry name" value="Phosphoglycerate mutase-like"/>
    <property type="match status" value="1"/>
</dbReference>
<dbReference type="SMART" id="SM00855">
    <property type="entry name" value="PGAM"/>
    <property type="match status" value="1"/>
</dbReference>
<dbReference type="CDD" id="cd07067">
    <property type="entry name" value="HP_PGM_like"/>
    <property type="match status" value="1"/>
</dbReference>
<organism evidence="1 2">
    <name type="scientific">Kiloniella laminariae</name>
    <dbReference type="NCBI Taxonomy" id="454162"/>
    <lineage>
        <taxon>Bacteria</taxon>
        <taxon>Pseudomonadati</taxon>
        <taxon>Pseudomonadota</taxon>
        <taxon>Alphaproteobacteria</taxon>
        <taxon>Rhodospirillales</taxon>
        <taxon>Kiloniellaceae</taxon>
        <taxon>Kiloniella</taxon>
    </lineage>
</organism>
<proteinExistence type="predicted"/>
<accession>A0ABT4LIM8</accession>